<dbReference type="InParanoid" id="Q7UDV5"/>
<protein>
    <submittedName>
        <fullName evidence="1">Uncharacterized protein</fullName>
    </submittedName>
</protein>
<dbReference type="HOGENOM" id="CLU_2846935_0_0_0"/>
<dbReference type="KEGG" id="rba:RB11759"/>
<reference evidence="1 2" key="1">
    <citation type="journal article" date="2003" name="Proc. Natl. Acad. Sci. U.S.A.">
        <title>Complete genome sequence of the marine planctomycete Pirellula sp. strain 1.</title>
        <authorList>
            <person name="Gloeckner F.O."/>
            <person name="Kube M."/>
            <person name="Bauer M."/>
            <person name="Teeling H."/>
            <person name="Lombardot T."/>
            <person name="Ludwig W."/>
            <person name="Gade D."/>
            <person name="Beck A."/>
            <person name="Borzym K."/>
            <person name="Heitmann K."/>
            <person name="Rabus R."/>
            <person name="Schlesner H."/>
            <person name="Amann R."/>
            <person name="Reinhardt R."/>
        </authorList>
    </citation>
    <scope>NUCLEOTIDE SEQUENCE [LARGE SCALE GENOMIC DNA]</scope>
    <source>
        <strain evidence="2">DSM 10527 / NCIMB 13988 / SH1</strain>
    </source>
</reference>
<evidence type="ECO:0000313" key="2">
    <source>
        <dbReference type="Proteomes" id="UP000001025"/>
    </source>
</evidence>
<dbReference type="AlphaFoldDB" id="Q7UDV5"/>
<name>Q7UDV5_RHOBA</name>
<gene>
    <name evidence="1" type="ordered locus">RB11759</name>
</gene>
<dbReference type="Proteomes" id="UP000001025">
    <property type="component" value="Chromosome"/>
</dbReference>
<dbReference type="EnsemblBacteria" id="CAD79302">
    <property type="protein sequence ID" value="CAD79302"/>
    <property type="gene ID" value="RB11759"/>
</dbReference>
<accession>Q7UDV5</accession>
<sequence length="65" mass="7260">MRLRGMLRWPCRCGGLRWADLQGSEVSSLRHLGEICAVCGKRNVVGRDRGLLDASLLVKHRLGVM</sequence>
<organism evidence="1 2">
    <name type="scientific">Rhodopirellula baltica (strain DSM 10527 / NCIMB 13988 / SH1)</name>
    <dbReference type="NCBI Taxonomy" id="243090"/>
    <lineage>
        <taxon>Bacteria</taxon>
        <taxon>Pseudomonadati</taxon>
        <taxon>Planctomycetota</taxon>
        <taxon>Planctomycetia</taxon>
        <taxon>Pirellulales</taxon>
        <taxon>Pirellulaceae</taxon>
        <taxon>Rhodopirellula</taxon>
    </lineage>
</organism>
<proteinExistence type="predicted"/>
<evidence type="ECO:0000313" key="1">
    <source>
        <dbReference type="EMBL" id="CAD79302.1"/>
    </source>
</evidence>
<dbReference type="EMBL" id="BX294153">
    <property type="protein sequence ID" value="CAD79302.1"/>
    <property type="molecule type" value="Genomic_DNA"/>
</dbReference>
<dbReference type="STRING" id="243090.RB11759"/>
<keyword evidence="2" id="KW-1185">Reference proteome</keyword>